<accession>A0ABV6YNI1</accession>
<evidence type="ECO:0000313" key="1">
    <source>
        <dbReference type="EMBL" id="MFC1799622.1"/>
    </source>
</evidence>
<reference evidence="1 2" key="1">
    <citation type="submission" date="2024-09" db="EMBL/GenBank/DDBJ databases">
        <authorList>
            <person name="D'Angelo T."/>
        </authorList>
    </citation>
    <scope>NUCLEOTIDE SEQUENCE [LARGE SCALE GENOMIC DNA]</scope>
    <source>
        <strain evidence="1">SAG AM-311-F02</strain>
    </source>
</reference>
<sequence>MGMDMRTRKTVVKEAAKRYRRARKKDKGRLLDEFVALTGYNRCYGARVLRGGEKRRYQPAVRRCHQPGKRGRKKKYGPEILGHLRKIWGILDFACGKRIDLTHIRRHHRR</sequence>
<keyword evidence="2" id="KW-1185">Reference proteome</keyword>
<comment type="caution">
    <text evidence="1">The sequence shown here is derived from an EMBL/GenBank/DDBJ whole genome shotgun (WGS) entry which is preliminary data.</text>
</comment>
<protein>
    <recommendedName>
        <fullName evidence="3">Transposase</fullName>
    </recommendedName>
</protein>
<dbReference type="EMBL" id="JBHPEI010000017">
    <property type="protein sequence ID" value="MFC1799622.1"/>
    <property type="molecule type" value="Genomic_DNA"/>
</dbReference>
<organism evidence="1 2">
    <name type="scientific">Eiseniibacteriota bacterium</name>
    <dbReference type="NCBI Taxonomy" id="2212470"/>
    <lineage>
        <taxon>Bacteria</taxon>
        <taxon>Candidatus Eiseniibacteriota</taxon>
    </lineage>
</organism>
<proteinExistence type="predicted"/>
<gene>
    <name evidence="1" type="ORF">ACFL2Z_01765</name>
</gene>
<dbReference type="Proteomes" id="UP001594288">
    <property type="component" value="Unassembled WGS sequence"/>
</dbReference>
<evidence type="ECO:0008006" key="3">
    <source>
        <dbReference type="Google" id="ProtNLM"/>
    </source>
</evidence>
<evidence type="ECO:0000313" key="2">
    <source>
        <dbReference type="Proteomes" id="UP001594288"/>
    </source>
</evidence>
<name>A0ABV6YNI1_UNCEI</name>